<proteinExistence type="predicted"/>
<dbReference type="EMBL" id="BLAL01000160">
    <property type="protein sequence ID" value="GES86108.1"/>
    <property type="molecule type" value="Genomic_DNA"/>
</dbReference>
<keyword evidence="3" id="KW-0862">Zinc</keyword>
<dbReference type="InterPro" id="IPR043145">
    <property type="entry name" value="Znf_ZZ_sf"/>
</dbReference>
<dbReference type="AlphaFoldDB" id="A0A8H3LCU2"/>
<dbReference type="Pfam" id="PF00569">
    <property type="entry name" value="ZZ"/>
    <property type="match status" value="1"/>
</dbReference>
<dbReference type="PANTHER" id="PTHR10666">
    <property type="entry name" value="UBIQUITIN"/>
    <property type="match status" value="1"/>
</dbReference>
<dbReference type="InterPro" id="IPR000433">
    <property type="entry name" value="Znf_ZZ"/>
</dbReference>
<dbReference type="GO" id="GO:0004800">
    <property type="term" value="F:thyroxine 5'-deiodinase activity"/>
    <property type="evidence" value="ECO:0007669"/>
    <property type="project" value="InterPro"/>
</dbReference>
<dbReference type="InterPro" id="IPR029071">
    <property type="entry name" value="Ubiquitin-like_domsf"/>
</dbReference>
<dbReference type="SUPFAM" id="SSF57850">
    <property type="entry name" value="RING/U-box"/>
    <property type="match status" value="1"/>
</dbReference>
<evidence type="ECO:0000259" key="5">
    <source>
        <dbReference type="PROSITE" id="PS50053"/>
    </source>
</evidence>
<evidence type="ECO:0000256" key="1">
    <source>
        <dbReference type="ARBA" id="ARBA00022723"/>
    </source>
</evidence>
<dbReference type="Pfam" id="PF00240">
    <property type="entry name" value="ubiquitin"/>
    <property type="match status" value="3"/>
</dbReference>
<keyword evidence="2 4" id="KW-0863">Zinc-finger</keyword>
<dbReference type="CDD" id="cd17039">
    <property type="entry name" value="Ubl_ubiquitin_like"/>
    <property type="match status" value="3"/>
</dbReference>
<feature type="domain" description="Ubiquitin-like" evidence="5">
    <location>
        <begin position="89"/>
        <end position="159"/>
    </location>
</feature>
<evidence type="ECO:0000313" key="7">
    <source>
        <dbReference type="EMBL" id="GES86108.1"/>
    </source>
</evidence>
<evidence type="ECO:0000256" key="4">
    <source>
        <dbReference type="PROSITE-ProRule" id="PRU00228"/>
    </source>
</evidence>
<dbReference type="InterPro" id="IPR000626">
    <property type="entry name" value="Ubiquitin-like_dom"/>
</dbReference>
<dbReference type="Gene3D" id="3.30.60.90">
    <property type="match status" value="1"/>
</dbReference>
<dbReference type="InterPro" id="IPR050158">
    <property type="entry name" value="Ubiquitin_ubiquitin-like"/>
</dbReference>
<comment type="caution">
    <text evidence="7">The sequence shown here is derived from an EMBL/GenBank/DDBJ whole genome shotgun (WGS) entry which is preliminary data.</text>
</comment>
<feature type="domain" description="Ubiquitin-like" evidence="5">
    <location>
        <begin position="162"/>
        <end position="231"/>
    </location>
</feature>
<dbReference type="SUPFAM" id="SSF52833">
    <property type="entry name" value="Thioredoxin-like"/>
    <property type="match status" value="1"/>
</dbReference>
<feature type="domain" description="Ubiquitin-like" evidence="5">
    <location>
        <begin position="235"/>
        <end position="311"/>
    </location>
</feature>
<dbReference type="SUPFAM" id="SSF54236">
    <property type="entry name" value="Ubiquitin-like"/>
    <property type="match status" value="3"/>
</dbReference>
<dbReference type="Gene3D" id="3.40.30.10">
    <property type="entry name" value="Glutaredoxin"/>
    <property type="match status" value="1"/>
</dbReference>
<dbReference type="PRINTS" id="PR00348">
    <property type="entry name" value="UBIQUITIN"/>
</dbReference>
<dbReference type="InterPro" id="IPR036249">
    <property type="entry name" value="Thioredoxin-like_sf"/>
</dbReference>
<dbReference type="PROSITE" id="PS50053">
    <property type="entry name" value="UBIQUITIN_2"/>
    <property type="match status" value="3"/>
</dbReference>
<dbReference type="GO" id="GO:0008270">
    <property type="term" value="F:zinc ion binding"/>
    <property type="evidence" value="ECO:0007669"/>
    <property type="project" value="UniProtKB-KW"/>
</dbReference>
<dbReference type="CDD" id="cd02249">
    <property type="entry name" value="ZZ"/>
    <property type="match status" value="1"/>
</dbReference>
<dbReference type="InterPro" id="IPR000643">
    <property type="entry name" value="Iodothyronine_deiodinase"/>
</dbReference>
<dbReference type="SMART" id="SM00213">
    <property type="entry name" value="UBQ"/>
    <property type="match status" value="3"/>
</dbReference>
<sequence length="793" mass="91092">MYLISVPNLPPVFFVRIEASHLEYTYKANVTNDTNVELLLKCFKAHIKDTLHDYELKYNGQVLKNTDTFKNLELKSGAYFRAFKLPIPLQLYVKTQDGEIIELHVTGKVSISKVKQMVQKYVNIPVDKQCFLFNGKQLYDSGILKSCDIIKGSTLELILAPIELYVKTKDEKIIKLYLIESITIHDVKQMIQGHTRIPVHKQRLLFGGEQLHDSNTLKSCNIQNKSTLELVEAPFKLNVKIQDGKVLELYRVTKDSTIREVKQIIQEIEGIPNYKQRLLFGSKQLRGSSTLKDCYVNDGATLELVLAENNSLIHVKTVTGKNIILSVCEDLIPQVVENTPSGRTLHLVLRLRGGMFQETSGRIDFNALPSLMQYMQVPARHHLDSDKVHAGIACNYCGKSEWKGARYKCSECLDYDLCYECIKMSKLFHDERHNFSEILDPENQNDFPKDIPVNPVTILPMLPTKKEEMLTLLKEEEKRRFSPEIQQQYYKVGSDPTSGKDWMDVTDQMQHDLVREFGYSDEAVELLRRAPQLYQDDPAFRTTQVYVRNNIASLGNLKEGMPAPDCPLVPIKDDKTIVQLSSLYQPERPFVLLAGSYTCPLYRYISHVLNDIYSLYKKKIDFYMIQIREAHASDVWPIGNIVEVKEHRTLEERLAAARKMIEGTKLEIPVLADTMDNNFLKLYSPWPFRFFVIKDGILKLVGMPKEARYDTTDLINCLDALLDENHPDSPSQKKRNFNKYKLFCLYFDGLSLMRIKNVHIFIACCGVGAVVRTITRCISQGYTFIRDGFVSES</sequence>
<name>A0A8H3LCU2_9GLOM</name>
<dbReference type="PROSITE" id="PS50135">
    <property type="entry name" value="ZF_ZZ_2"/>
    <property type="match status" value="1"/>
</dbReference>
<organism evidence="7 8">
    <name type="scientific">Rhizophagus clarus</name>
    <dbReference type="NCBI Taxonomy" id="94130"/>
    <lineage>
        <taxon>Eukaryota</taxon>
        <taxon>Fungi</taxon>
        <taxon>Fungi incertae sedis</taxon>
        <taxon>Mucoromycota</taxon>
        <taxon>Glomeromycotina</taxon>
        <taxon>Glomeromycetes</taxon>
        <taxon>Glomerales</taxon>
        <taxon>Glomeraceae</taxon>
        <taxon>Rhizophagus</taxon>
    </lineage>
</organism>
<dbReference type="Pfam" id="PF00837">
    <property type="entry name" value="T4_deiodinase"/>
    <property type="match status" value="1"/>
</dbReference>
<keyword evidence="1" id="KW-0479">Metal-binding</keyword>
<reference evidence="7" key="1">
    <citation type="submission" date="2019-10" db="EMBL/GenBank/DDBJ databases">
        <title>Conservation and host-specific expression of non-tandemly repeated heterogenous ribosome RNA gene in arbuscular mycorrhizal fungi.</title>
        <authorList>
            <person name="Maeda T."/>
            <person name="Kobayashi Y."/>
            <person name="Nakagawa T."/>
            <person name="Ezawa T."/>
            <person name="Yamaguchi K."/>
            <person name="Bino T."/>
            <person name="Nishimoto Y."/>
            <person name="Shigenobu S."/>
            <person name="Kawaguchi M."/>
        </authorList>
    </citation>
    <scope>NUCLEOTIDE SEQUENCE</scope>
    <source>
        <strain evidence="7">HR1</strain>
    </source>
</reference>
<protein>
    <submittedName>
        <fullName evidence="7">Iodothyronine deiodinase</fullName>
    </submittedName>
</protein>
<dbReference type="InterPro" id="IPR019956">
    <property type="entry name" value="Ubiquitin_dom"/>
</dbReference>
<dbReference type="Proteomes" id="UP000615446">
    <property type="component" value="Unassembled WGS sequence"/>
</dbReference>
<dbReference type="OrthoDB" id="428577at2759"/>
<gene>
    <name evidence="7" type="ORF">RCL2_001318000</name>
</gene>
<evidence type="ECO:0000256" key="3">
    <source>
        <dbReference type="ARBA" id="ARBA00022833"/>
    </source>
</evidence>
<evidence type="ECO:0000313" key="8">
    <source>
        <dbReference type="Proteomes" id="UP000615446"/>
    </source>
</evidence>
<dbReference type="PROSITE" id="PS01357">
    <property type="entry name" value="ZF_ZZ_1"/>
    <property type="match status" value="1"/>
</dbReference>
<evidence type="ECO:0000259" key="6">
    <source>
        <dbReference type="PROSITE" id="PS50135"/>
    </source>
</evidence>
<accession>A0A8H3LCU2</accession>
<dbReference type="SMART" id="SM00291">
    <property type="entry name" value="ZnF_ZZ"/>
    <property type="match status" value="1"/>
</dbReference>
<dbReference type="Gene3D" id="3.10.20.90">
    <property type="entry name" value="Phosphatidylinositol 3-kinase Catalytic Subunit, Chain A, domain 1"/>
    <property type="match status" value="3"/>
</dbReference>
<feature type="domain" description="ZZ-type" evidence="6">
    <location>
        <begin position="389"/>
        <end position="443"/>
    </location>
</feature>
<evidence type="ECO:0000256" key="2">
    <source>
        <dbReference type="ARBA" id="ARBA00022771"/>
    </source>
</evidence>